<reference evidence="3 4" key="1">
    <citation type="submission" date="2024-05" db="EMBL/GenBank/DDBJ databases">
        <title>A draft genome resource for the thread blight pathogen Marasmius tenuissimus strain MS-2.</title>
        <authorList>
            <person name="Yulfo-Soto G.E."/>
            <person name="Baruah I.K."/>
            <person name="Amoako-Attah I."/>
            <person name="Bukari Y."/>
            <person name="Meinhardt L.W."/>
            <person name="Bailey B.A."/>
            <person name="Cohen S.P."/>
        </authorList>
    </citation>
    <scope>NUCLEOTIDE SEQUENCE [LARGE SCALE GENOMIC DNA]</scope>
    <source>
        <strain evidence="3 4">MS-2</strain>
    </source>
</reference>
<gene>
    <name evidence="3" type="primary">ebp2_2</name>
    <name evidence="3" type="ORF">AAF712_003064</name>
</gene>
<dbReference type="EMBL" id="JBBXMP010000010">
    <property type="protein sequence ID" value="KAL0069794.1"/>
    <property type="molecule type" value="Genomic_DNA"/>
</dbReference>
<proteinExistence type="predicted"/>
<feature type="region of interest" description="Disordered" evidence="2">
    <location>
        <begin position="651"/>
        <end position="721"/>
    </location>
</feature>
<feature type="compositionally biased region" description="Low complexity" evidence="2">
    <location>
        <begin position="318"/>
        <end position="330"/>
    </location>
</feature>
<feature type="compositionally biased region" description="Low complexity" evidence="2">
    <location>
        <begin position="272"/>
        <end position="291"/>
    </location>
</feature>
<evidence type="ECO:0000256" key="1">
    <source>
        <dbReference type="SAM" id="Coils"/>
    </source>
</evidence>
<feature type="region of interest" description="Disordered" evidence="2">
    <location>
        <begin position="212"/>
        <end position="253"/>
    </location>
</feature>
<keyword evidence="1" id="KW-0175">Coiled coil</keyword>
<feature type="coiled-coil region" evidence="1">
    <location>
        <begin position="428"/>
        <end position="483"/>
    </location>
</feature>
<dbReference type="Proteomes" id="UP001437256">
    <property type="component" value="Unassembled WGS sequence"/>
</dbReference>
<feature type="region of interest" description="Disordered" evidence="2">
    <location>
        <begin position="112"/>
        <end position="200"/>
    </location>
</feature>
<keyword evidence="4" id="KW-1185">Reference proteome</keyword>
<accession>A0ABR3A8X1</accession>
<feature type="compositionally biased region" description="Low complexity" evidence="2">
    <location>
        <begin position="689"/>
        <end position="703"/>
    </location>
</feature>
<protein>
    <submittedName>
        <fullName evidence="3">rRNA-processing protein EBP2</fullName>
    </submittedName>
</protein>
<evidence type="ECO:0000256" key="2">
    <source>
        <dbReference type="SAM" id="MobiDB-lite"/>
    </source>
</evidence>
<feature type="compositionally biased region" description="Polar residues" evidence="2">
    <location>
        <begin position="241"/>
        <end position="253"/>
    </location>
</feature>
<sequence>MSQPMQTTRSQFDVSTAVDNLKSRFMREWLRDPVEDEIILWNNSNESLTCRNCSQAKARCTTSGPGSLPCTRCTTLNTQQICTRVIEERRTRVKSIMNLDEDTLVALQGACFHTRSPPQPQPNSNTIGTNRDVHPRTVWDPPTPAPSIPSMTYGHRQRSPSPSSSDFSRHTTPTPSLPSIRHSIPRPPFAPPSRSANTPEIIDLTGDSEATAIAPHARPPSPRQHYTPPVREPRPNYGSVRHNSASATHSRLNSYPPGSAFGVFASGHSAPPSFRHSFPSSSSSGSLSLLPTGRRQSFESQLPAASPLYMPPPPPASAPVASMASSYPSSPRGPPPLTAPSPRAGSLHSPFSSPEDAFPRQSREVPMSFVQQESEKIRQVTAMLAQRNSQIRVLSERYPLSEGATNPVGDSRRKREDHQEYMVDERGARDLVARLEDELDRSRNLNQRLIQHNEELRSTQRDMDALRHAYRDLLQKNETLERQRTGTPVQMMRHMRLSEPGRDVRDVNLHEMGIEDRHEDCAIHVVRRDLQDALRELSVAKEALNDRTAARYDLALSSSLQGEHSGSSVPKNYADQDSQTRRAIEEYTNFKHLIRSLTQARSDFFSGRISKTDMLDAIDRMEKQLDQMARRFLEDLPNKYEGFVEALGTERNGNGNLIQMSGVIQGSGGNGGTRLSSLHGPGSPSNAVGPISPSSGGSGSLSPETRLKRRRIEDIMGEESE</sequence>
<organism evidence="3 4">
    <name type="scientific">Marasmius tenuissimus</name>
    <dbReference type="NCBI Taxonomy" id="585030"/>
    <lineage>
        <taxon>Eukaryota</taxon>
        <taxon>Fungi</taxon>
        <taxon>Dikarya</taxon>
        <taxon>Basidiomycota</taxon>
        <taxon>Agaricomycotina</taxon>
        <taxon>Agaricomycetes</taxon>
        <taxon>Agaricomycetidae</taxon>
        <taxon>Agaricales</taxon>
        <taxon>Marasmiineae</taxon>
        <taxon>Marasmiaceae</taxon>
        <taxon>Marasmius</taxon>
    </lineage>
</organism>
<evidence type="ECO:0000313" key="4">
    <source>
        <dbReference type="Proteomes" id="UP001437256"/>
    </source>
</evidence>
<comment type="caution">
    <text evidence="3">The sequence shown here is derived from an EMBL/GenBank/DDBJ whole genome shotgun (WGS) entry which is preliminary data.</text>
</comment>
<evidence type="ECO:0000313" key="3">
    <source>
        <dbReference type="EMBL" id="KAL0069794.1"/>
    </source>
</evidence>
<feature type="region of interest" description="Disordered" evidence="2">
    <location>
        <begin position="272"/>
        <end position="362"/>
    </location>
</feature>
<name>A0ABR3A8X1_9AGAR</name>